<organism evidence="3 4">
    <name type="scientific">Sphingomonas sanguinis</name>
    <dbReference type="NCBI Taxonomy" id="33051"/>
    <lineage>
        <taxon>Bacteria</taxon>
        <taxon>Pseudomonadati</taxon>
        <taxon>Pseudomonadota</taxon>
        <taxon>Alphaproteobacteria</taxon>
        <taxon>Sphingomonadales</taxon>
        <taxon>Sphingomonadaceae</taxon>
        <taxon>Sphingomonas</taxon>
    </lineage>
</organism>
<dbReference type="GeneID" id="92355902"/>
<protein>
    <submittedName>
        <fullName evidence="3">Type IV toxin-antitoxin system AbiEi family antitoxin domain-containing protein</fullName>
    </submittedName>
</protein>
<dbReference type="Proteomes" id="UP000531581">
    <property type="component" value="Unassembled WGS sequence"/>
</dbReference>
<gene>
    <name evidence="2" type="ORF">HKX05_14740</name>
    <name evidence="3" type="ORF">HLV41_13300</name>
</gene>
<dbReference type="RefSeq" id="WP_156477956.1">
    <property type="nucleotide sequence ID" value="NZ_JABEOV010000020.1"/>
</dbReference>
<dbReference type="Proteomes" id="UP000557656">
    <property type="component" value="Unassembled WGS sequence"/>
</dbReference>
<dbReference type="AlphaFoldDB" id="A0A7Y7QWK3"/>
<dbReference type="EMBL" id="JABEOV010000020">
    <property type="protein sequence ID" value="NNG54608.1"/>
    <property type="molecule type" value="Genomic_DNA"/>
</dbReference>
<keyword evidence="5" id="KW-1185">Reference proteome</keyword>
<evidence type="ECO:0000313" key="5">
    <source>
        <dbReference type="Proteomes" id="UP000557656"/>
    </source>
</evidence>
<dbReference type="EMBL" id="JABYQV010000010">
    <property type="protein sequence ID" value="NVP32022.1"/>
    <property type="molecule type" value="Genomic_DNA"/>
</dbReference>
<sequence>MVDLLKQQIVRAFEPRNAGVHPPTISRAVADGELVRIARGLGTSRAFMCANPAWRRSKVS</sequence>
<evidence type="ECO:0000259" key="1">
    <source>
        <dbReference type="Pfam" id="PF13338"/>
    </source>
</evidence>
<dbReference type="InterPro" id="IPR025159">
    <property type="entry name" value="AbiEi_N"/>
</dbReference>
<comment type="caution">
    <text evidence="3">The sequence shown here is derived from an EMBL/GenBank/DDBJ whole genome shotgun (WGS) entry which is preliminary data.</text>
</comment>
<proteinExistence type="predicted"/>
<evidence type="ECO:0000313" key="3">
    <source>
        <dbReference type="EMBL" id="NVP32022.1"/>
    </source>
</evidence>
<dbReference type="Pfam" id="PF13338">
    <property type="entry name" value="AbiEi_4"/>
    <property type="match status" value="1"/>
</dbReference>
<feature type="domain" description="AbiEi antitoxin N-terminal" evidence="1">
    <location>
        <begin position="16"/>
        <end position="41"/>
    </location>
</feature>
<evidence type="ECO:0000313" key="2">
    <source>
        <dbReference type="EMBL" id="NNG54608.1"/>
    </source>
</evidence>
<reference evidence="4 5" key="1">
    <citation type="submission" date="2020-05" db="EMBL/GenBank/DDBJ databases">
        <title>Draft Genome Sequences of Sphingomonas sp. Isolated from the International Space Station.</title>
        <authorList>
            <person name="Bijlani S."/>
            <person name="Singh N.K."/>
            <person name="Mason C.E."/>
            <person name="Wang C.C."/>
            <person name="Venkateswaran K."/>
        </authorList>
    </citation>
    <scope>NUCLEOTIDE SEQUENCE [LARGE SCALE GENOMIC DNA]</scope>
    <source>
        <strain evidence="2 5">IIF7SW-B5</strain>
        <strain evidence="3">ISS-IIF7SWP</strain>
    </source>
</reference>
<evidence type="ECO:0000313" key="4">
    <source>
        <dbReference type="Proteomes" id="UP000531581"/>
    </source>
</evidence>
<name>A0A7Y7QWK3_9SPHN</name>
<accession>A0A7Y7QWK3</accession>